<protein>
    <submittedName>
        <fullName evidence="1">Uncharacterized protein</fullName>
    </submittedName>
</protein>
<evidence type="ECO:0000313" key="1">
    <source>
        <dbReference type="EnsemblProtists" id="HpaP814630"/>
    </source>
</evidence>
<dbReference type="VEuPathDB" id="FungiDB:HpaG814630"/>
<organism evidence="1 2">
    <name type="scientific">Hyaloperonospora arabidopsidis (strain Emoy2)</name>
    <name type="common">Downy mildew agent</name>
    <name type="synonym">Peronospora arabidopsidis</name>
    <dbReference type="NCBI Taxonomy" id="559515"/>
    <lineage>
        <taxon>Eukaryota</taxon>
        <taxon>Sar</taxon>
        <taxon>Stramenopiles</taxon>
        <taxon>Oomycota</taxon>
        <taxon>Peronosporomycetes</taxon>
        <taxon>Peronosporales</taxon>
        <taxon>Peronosporaceae</taxon>
        <taxon>Hyaloperonospora</taxon>
    </lineage>
</organism>
<dbReference type="AlphaFoldDB" id="M4C698"/>
<reference evidence="1" key="2">
    <citation type="submission" date="2015-06" db="UniProtKB">
        <authorList>
            <consortium name="EnsemblProtists"/>
        </authorList>
    </citation>
    <scope>IDENTIFICATION</scope>
    <source>
        <strain evidence="1">Emoy2</strain>
    </source>
</reference>
<name>M4C698_HYAAE</name>
<accession>M4C698</accession>
<sequence length="92" mass="9928">MLFGRGDAEMIQPMNKAAPEAVQFIEVAYLLLAHKSSGVFWGEVGIELLASMDDGLDSPSRGCKISLSREFVVWRTDGLYVGAKSKAGAHQA</sequence>
<proteinExistence type="predicted"/>
<evidence type="ECO:0000313" key="2">
    <source>
        <dbReference type="Proteomes" id="UP000011713"/>
    </source>
</evidence>
<dbReference type="EMBL" id="JH597955">
    <property type="status" value="NOT_ANNOTATED_CDS"/>
    <property type="molecule type" value="Genomic_DNA"/>
</dbReference>
<dbReference type="InParanoid" id="M4C698"/>
<dbReference type="EnsemblProtists" id="HpaT814630">
    <property type="protein sequence ID" value="HpaP814630"/>
    <property type="gene ID" value="HpaG814630"/>
</dbReference>
<keyword evidence="2" id="KW-1185">Reference proteome</keyword>
<dbReference type="Proteomes" id="UP000011713">
    <property type="component" value="Unassembled WGS sequence"/>
</dbReference>
<dbReference type="HOGENOM" id="CLU_2417862_0_0_1"/>
<reference evidence="2" key="1">
    <citation type="journal article" date="2010" name="Science">
        <title>Signatures of adaptation to obligate biotrophy in the Hyaloperonospora arabidopsidis genome.</title>
        <authorList>
            <person name="Baxter L."/>
            <person name="Tripathy S."/>
            <person name="Ishaque N."/>
            <person name="Boot N."/>
            <person name="Cabral A."/>
            <person name="Kemen E."/>
            <person name="Thines M."/>
            <person name="Ah-Fong A."/>
            <person name="Anderson R."/>
            <person name="Badejoko W."/>
            <person name="Bittner-Eddy P."/>
            <person name="Boore J.L."/>
            <person name="Chibucos M.C."/>
            <person name="Coates M."/>
            <person name="Dehal P."/>
            <person name="Delehaunty K."/>
            <person name="Dong S."/>
            <person name="Downton P."/>
            <person name="Dumas B."/>
            <person name="Fabro G."/>
            <person name="Fronick C."/>
            <person name="Fuerstenberg S.I."/>
            <person name="Fulton L."/>
            <person name="Gaulin E."/>
            <person name="Govers F."/>
            <person name="Hughes L."/>
            <person name="Humphray S."/>
            <person name="Jiang R.H."/>
            <person name="Judelson H."/>
            <person name="Kamoun S."/>
            <person name="Kyung K."/>
            <person name="Meijer H."/>
            <person name="Minx P."/>
            <person name="Morris P."/>
            <person name="Nelson J."/>
            <person name="Phuntumart V."/>
            <person name="Qutob D."/>
            <person name="Rehmany A."/>
            <person name="Rougon-Cardoso A."/>
            <person name="Ryden P."/>
            <person name="Torto-Alalibo T."/>
            <person name="Studholme D."/>
            <person name="Wang Y."/>
            <person name="Win J."/>
            <person name="Wood J."/>
            <person name="Clifton S.W."/>
            <person name="Rogers J."/>
            <person name="Van den Ackerveken G."/>
            <person name="Jones J.D."/>
            <person name="McDowell J.M."/>
            <person name="Beynon J."/>
            <person name="Tyler B.M."/>
        </authorList>
    </citation>
    <scope>NUCLEOTIDE SEQUENCE [LARGE SCALE GENOMIC DNA]</scope>
    <source>
        <strain evidence="2">Emoy2</strain>
    </source>
</reference>